<evidence type="ECO:0000313" key="4">
    <source>
        <dbReference type="Proteomes" id="UP000434276"/>
    </source>
</evidence>
<gene>
    <name evidence="2" type="ORF">AN1_LOCUS7979</name>
    <name evidence="1" type="ORF">C24_LOCUS7829</name>
</gene>
<dbReference type="OrthoDB" id="10335574at2759"/>
<organism evidence="2 3">
    <name type="scientific">Arabidopsis thaliana</name>
    <name type="common">Mouse-ear cress</name>
    <dbReference type="NCBI Taxonomy" id="3702"/>
    <lineage>
        <taxon>Eukaryota</taxon>
        <taxon>Viridiplantae</taxon>
        <taxon>Streptophyta</taxon>
        <taxon>Embryophyta</taxon>
        <taxon>Tracheophyta</taxon>
        <taxon>Spermatophyta</taxon>
        <taxon>Magnoliopsida</taxon>
        <taxon>eudicotyledons</taxon>
        <taxon>Gunneridae</taxon>
        <taxon>Pentapetalae</taxon>
        <taxon>rosids</taxon>
        <taxon>malvids</taxon>
        <taxon>Brassicales</taxon>
        <taxon>Brassicaceae</taxon>
        <taxon>Camelineae</taxon>
        <taxon>Arabidopsis</taxon>
    </lineage>
</organism>
<protein>
    <submittedName>
        <fullName evidence="2">Uncharacterized protein</fullName>
    </submittedName>
</protein>
<reference evidence="2 3" key="1">
    <citation type="submission" date="2019-11" db="EMBL/GenBank/DDBJ databases">
        <authorList>
            <person name="Jiao W.-B."/>
            <person name="Schneeberger K."/>
        </authorList>
    </citation>
    <scope>NUCLEOTIDE SEQUENCE [LARGE SCALE GENOMIC DNA]</scope>
    <source>
        <strain evidence="3">cv. An-1</strain>
        <strain evidence="4">cv. C24</strain>
    </source>
</reference>
<dbReference type="Proteomes" id="UP000434276">
    <property type="component" value="Unassembled WGS sequence"/>
</dbReference>
<dbReference type="Proteomes" id="UP000426265">
    <property type="component" value="Unassembled WGS sequence"/>
</dbReference>
<evidence type="ECO:0000313" key="1">
    <source>
        <dbReference type="EMBL" id="CAA0362863.1"/>
    </source>
</evidence>
<dbReference type="ExpressionAtlas" id="A0A654EUV3">
    <property type="expression patterns" value="baseline"/>
</dbReference>
<dbReference type="AlphaFoldDB" id="A0A654EUV3"/>
<accession>A0A654EUV3</accession>
<sequence>MSSYIPIPLLTDIVMKVGQSGFRLLGPFLAAGSTLCNIVFSNSVLSEVCLSEFFQLRSMANTDSPYRSFFLRCVLAENHTAKYLESLRIAAQEGPSVQSLDLLAAAALHSIHARFAFGLFLCLCGSSKVGIRVLKTFLVRVRDFGEAILIAEQVCTYIRVMGTPGLHAYKGYKGMILPACGLDHNNGWDSCPLCLHVHYYFEIYDLC</sequence>
<proteinExistence type="predicted"/>
<dbReference type="EMBL" id="CACRSJ010000105">
    <property type="protein sequence ID" value="VYS52518.1"/>
    <property type="molecule type" value="Genomic_DNA"/>
</dbReference>
<accession>A0A5S9WYM9</accession>
<dbReference type="EMBL" id="CACSHJ010000088">
    <property type="protein sequence ID" value="CAA0362863.1"/>
    <property type="molecule type" value="Genomic_DNA"/>
</dbReference>
<evidence type="ECO:0000313" key="3">
    <source>
        <dbReference type="Proteomes" id="UP000426265"/>
    </source>
</evidence>
<name>A0A654EUV3_ARATH</name>
<evidence type="ECO:0000313" key="2">
    <source>
        <dbReference type="EMBL" id="VYS52518.1"/>
    </source>
</evidence>